<accession>A0A645GVV5</accession>
<dbReference type="AlphaFoldDB" id="A0A645GVV5"/>
<dbReference type="GO" id="GO:0019674">
    <property type="term" value="P:NAD+ metabolic process"/>
    <property type="evidence" value="ECO:0007669"/>
    <property type="project" value="InterPro"/>
</dbReference>
<dbReference type="Pfam" id="PF20143">
    <property type="entry name" value="NAD_kinase_C"/>
    <property type="match status" value="1"/>
</dbReference>
<comment type="caution">
    <text evidence="1">The sequence shown here is derived from an EMBL/GenBank/DDBJ whole genome shotgun (WGS) entry which is preliminary data.</text>
</comment>
<dbReference type="InterPro" id="IPR017438">
    <property type="entry name" value="ATP-NAD_kinase_N"/>
</dbReference>
<dbReference type="SUPFAM" id="SSF111331">
    <property type="entry name" value="NAD kinase/diacylglycerol kinase-like"/>
    <property type="match status" value="1"/>
</dbReference>
<gene>
    <name evidence="1" type="primary">nadK_41</name>
    <name evidence="1" type="ORF">SDC9_177342</name>
</gene>
<dbReference type="InterPro" id="IPR017437">
    <property type="entry name" value="ATP-NAD_kinase_PpnK-typ_C"/>
</dbReference>
<dbReference type="Gene3D" id="2.60.200.30">
    <property type="entry name" value="Probable inorganic polyphosphate/atp-NAD kinase, domain 2"/>
    <property type="match status" value="1"/>
</dbReference>
<dbReference type="GO" id="GO:0003951">
    <property type="term" value="F:NAD+ kinase activity"/>
    <property type="evidence" value="ECO:0007669"/>
    <property type="project" value="UniProtKB-EC"/>
</dbReference>
<reference evidence="1" key="1">
    <citation type="submission" date="2019-08" db="EMBL/GenBank/DDBJ databases">
        <authorList>
            <person name="Kucharzyk K."/>
            <person name="Murdoch R.W."/>
            <person name="Higgins S."/>
            <person name="Loffler F."/>
        </authorList>
    </citation>
    <scope>NUCLEOTIDE SEQUENCE</scope>
</reference>
<dbReference type="PANTHER" id="PTHR20275:SF0">
    <property type="entry name" value="NAD KINASE"/>
    <property type="match status" value="1"/>
</dbReference>
<proteinExistence type="predicted"/>
<evidence type="ECO:0000313" key="1">
    <source>
        <dbReference type="EMBL" id="MPN29889.1"/>
    </source>
</evidence>
<name>A0A645GVV5_9ZZZZ</name>
<keyword evidence="1" id="KW-0808">Transferase</keyword>
<organism evidence="1">
    <name type="scientific">bioreactor metagenome</name>
    <dbReference type="NCBI Taxonomy" id="1076179"/>
    <lineage>
        <taxon>unclassified sequences</taxon>
        <taxon>metagenomes</taxon>
        <taxon>ecological metagenomes</taxon>
    </lineage>
</organism>
<protein>
    <submittedName>
        <fullName evidence="1">NAD kinase</fullName>
        <ecNumber evidence="1">2.7.1.23</ecNumber>
    </submittedName>
</protein>
<sequence length="101" mass="11451">MSVGGPIVVPQAQNILLSPVASHSLNVRPLIVPDNWIIELDVKSRSHCYQVALDGRSVILSEDTKLRITKADFCVKVIKQRNHTFFHTLKSKLMWGMDKRN</sequence>
<dbReference type="Gene3D" id="3.40.50.10330">
    <property type="entry name" value="Probable inorganic polyphosphate/atp-NAD kinase, domain 1"/>
    <property type="match status" value="1"/>
</dbReference>
<dbReference type="InterPro" id="IPR016064">
    <property type="entry name" value="NAD/diacylglycerol_kinase_sf"/>
</dbReference>
<dbReference type="EMBL" id="VSSQ01080783">
    <property type="protein sequence ID" value="MPN29889.1"/>
    <property type="molecule type" value="Genomic_DNA"/>
</dbReference>
<dbReference type="EC" id="2.7.1.23" evidence="1"/>
<keyword evidence="1" id="KW-0418">Kinase</keyword>
<dbReference type="PANTHER" id="PTHR20275">
    <property type="entry name" value="NAD KINASE"/>
    <property type="match status" value="1"/>
</dbReference>
<dbReference type="GO" id="GO:0006741">
    <property type="term" value="P:NADP+ biosynthetic process"/>
    <property type="evidence" value="ECO:0007669"/>
    <property type="project" value="TreeGrafter"/>
</dbReference>